<dbReference type="GO" id="GO:0043565">
    <property type="term" value="F:sequence-specific DNA binding"/>
    <property type="evidence" value="ECO:0007669"/>
    <property type="project" value="InterPro"/>
</dbReference>
<dbReference type="InterPro" id="IPR009057">
    <property type="entry name" value="Homeodomain-like_sf"/>
</dbReference>
<dbReference type="PANTHER" id="PTHR43280">
    <property type="entry name" value="ARAC-FAMILY TRANSCRIPTIONAL REGULATOR"/>
    <property type="match status" value="1"/>
</dbReference>
<protein>
    <submittedName>
        <fullName evidence="5">AraC-type DNA-binding protein</fullName>
    </submittedName>
</protein>
<dbReference type="Gene3D" id="1.10.10.60">
    <property type="entry name" value="Homeodomain-like"/>
    <property type="match status" value="1"/>
</dbReference>
<dbReference type="PROSITE" id="PS01124">
    <property type="entry name" value="HTH_ARAC_FAMILY_2"/>
    <property type="match status" value="1"/>
</dbReference>
<dbReference type="InterPro" id="IPR018060">
    <property type="entry name" value="HTH_AraC"/>
</dbReference>
<dbReference type="STRING" id="641691.SAMN05421636_102283"/>
<organism evidence="5 6">
    <name type="scientific">Pricia antarctica</name>
    <dbReference type="NCBI Taxonomy" id="641691"/>
    <lineage>
        <taxon>Bacteria</taxon>
        <taxon>Pseudomonadati</taxon>
        <taxon>Bacteroidota</taxon>
        <taxon>Flavobacteriia</taxon>
        <taxon>Flavobacteriales</taxon>
        <taxon>Flavobacteriaceae</taxon>
        <taxon>Pricia</taxon>
    </lineage>
</organism>
<dbReference type="EMBL" id="FNAO01000002">
    <property type="protein sequence ID" value="SDD90597.1"/>
    <property type="molecule type" value="Genomic_DNA"/>
</dbReference>
<evidence type="ECO:0000256" key="2">
    <source>
        <dbReference type="ARBA" id="ARBA00023125"/>
    </source>
</evidence>
<keyword evidence="6" id="KW-1185">Reference proteome</keyword>
<dbReference type="AlphaFoldDB" id="A0A1G6YLP2"/>
<dbReference type="RefSeq" id="WP_091866118.1">
    <property type="nucleotide sequence ID" value="NZ_FNAO01000002.1"/>
</dbReference>
<evidence type="ECO:0000256" key="1">
    <source>
        <dbReference type="ARBA" id="ARBA00023015"/>
    </source>
</evidence>
<evidence type="ECO:0000259" key="4">
    <source>
        <dbReference type="PROSITE" id="PS01124"/>
    </source>
</evidence>
<sequence>MVKKLFIQNMVCDRCIKVLRTEFRTEGIELLEIELGQIKVYIEDVSQYECLLNILENDGFSIIDTPEKRLTENVKIELIHILNRLPFGLEERLSRYLSRKLQQEYSKISKVFSLTEEITIEKYFIKLKIEKVKELIQQQEYNFTEIGQMLDYKHLNHLSRQFKNETGMSLTDYKANQKNCRHSLDKIV</sequence>
<keyword evidence="2 5" id="KW-0238">DNA-binding</keyword>
<name>A0A1G6YLP2_9FLAO</name>
<accession>A0A1G6YLP2</accession>
<dbReference type="Pfam" id="PF12833">
    <property type="entry name" value="HTH_18"/>
    <property type="match status" value="1"/>
</dbReference>
<evidence type="ECO:0000313" key="5">
    <source>
        <dbReference type="EMBL" id="SDD90597.1"/>
    </source>
</evidence>
<dbReference type="GO" id="GO:0003700">
    <property type="term" value="F:DNA-binding transcription factor activity"/>
    <property type="evidence" value="ECO:0007669"/>
    <property type="project" value="InterPro"/>
</dbReference>
<keyword evidence="3" id="KW-0804">Transcription</keyword>
<proteinExistence type="predicted"/>
<dbReference type="PANTHER" id="PTHR43280:SF28">
    <property type="entry name" value="HTH-TYPE TRANSCRIPTIONAL ACTIVATOR RHAS"/>
    <property type="match status" value="1"/>
</dbReference>
<reference evidence="5 6" key="1">
    <citation type="submission" date="2016-10" db="EMBL/GenBank/DDBJ databases">
        <authorList>
            <person name="de Groot N.N."/>
        </authorList>
    </citation>
    <scope>NUCLEOTIDE SEQUENCE [LARGE SCALE GENOMIC DNA]</scope>
    <source>
        <strain evidence="5 6">DSM 23421</strain>
    </source>
</reference>
<keyword evidence="1" id="KW-0805">Transcription regulation</keyword>
<feature type="domain" description="HTH araC/xylS-type" evidence="4">
    <location>
        <begin position="108"/>
        <end position="176"/>
    </location>
</feature>
<dbReference type="OrthoDB" id="952277at2"/>
<dbReference type="SUPFAM" id="SSF46689">
    <property type="entry name" value="Homeodomain-like"/>
    <property type="match status" value="1"/>
</dbReference>
<dbReference type="Proteomes" id="UP000199109">
    <property type="component" value="Unassembled WGS sequence"/>
</dbReference>
<dbReference type="SMART" id="SM00342">
    <property type="entry name" value="HTH_ARAC"/>
    <property type="match status" value="1"/>
</dbReference>
<evidence type="ECO:0000313" key="6">
    <source>
        <dbReference type="Proteomes" id="UP000199109"/>
    </source>
</evidence>
<evidence type="ECO:0000256" key="3">
    <source>
        <dbReference type="ARBA" id="ARBA00023163"/>
    </source>
</evidence>
<gene>
    <name evidence="5" type="ORF">SAMN05421636_102283</name>
</gene>